<evidence type="ECO:0000256" key="1">
    <source>
        <dbReference type="ARBA" id="ARBA00000365"/>
    </source>
</evidence>
<dbReference type="FunFam" id="1.20.1270.50:FF:000002">
    <property type="entry name" value="Alpha-mannosidase"/>
    <property type="match status" value="1"/>
</dbReference>
<evidence type="ECO:0000256" key="7">
    <source>
        <dbReference type="ARBA" id="ARBA00023157"/>
    </source>
</evidence>
<dbReference type="GO" id="GO:0030246">
    <property type="term" value="F:carbohydrate binding"/>
    <property type="evidence" value="ECO:0007669"/>
    <property type="project" value="InterPro"/>
</dbReference>
<keyword evidence="5 10" id="KW-0378">Hydrolase</keyword>
<dbReference type="AlphaFoldDB" id="A0A9W2ZR31"/>
<dbReference type="Pfam" id="PF09261">
    <property type="entry name" value="Alpha-mann_mid"/>
    <property type="match status" value="1"/>
</dbReference>
<dbReference type="InterPro" id="IPR041147">
    <property type="entry name" value="GH38_C"/>
</dbReference>
<dbReference type="SUPFAM" id="SSF74650">
    <property type="entry name" value="Galactose mutarotase-like"/>
    <property type="match status" value="1"/>
</dbReference>
<name>A0A9W2ZR31_BIOGL</name>
<proteinExistence type="inferred from homology"/>
<feature type="domain" description="Glycoside hydrolase family 38 central" evidence="12">
    <location>
        <begin position="392"/>
        <end position="466"/>
    </location>
</feature>
<dbReference type="EC" id="3.2.1.-" evidence="10"/>
<dbReference type="InterPro" id="IPR013780">
    <property type="entry name" value="Glyco_hydro_b"/>
</dbReference>
<evidence type="ECO:0000313" key="14">
    <source>
        <dbReference type="RefSeq" id="XP_055877466.1"/>
    </source>
</evidence>
<dbReference type="GO" id="GO:0004559">
    <property type="term" value="F:alpha-mannosidase activity"/>
    <property type="evidence" value="ECO:0007669"/>
    <property type="project" value="UniProtKB-EC"/>
</dbReference>
<protein>
    <recommendedName>
        <fullName evidence="3 10">Alpha-mannosidase</fullName>
        <ecNumber evidence="10">3.2.1.-</ecNumber>
    </recommendedName>
</protein>
<evidence type="ECO:0000256" key="6">
    <source>
        <dbReference type="ARBA" id="ARBA00022833"/>
    </source>
</evidence>
<keyword evidence="8" id="KW-0325">Glycoprotein</keyword>
<keyword evidence="11" id="KW-0472">Membrane</keyword>
<dbReference type="InterPro" id="IPR015341">
    <property type="entry name" value="Glyco_hydro_38_cen"/>
</dbReference>
<dbReference type="GO" id="GO:0005764">
    <property type="term" value="C:lysosome"/>
    <property type="evidence" value="ECO:0007669"/>
    <property type="project" value="TreeGrafter"/>
</dbReference>
<evidence type="ECO:0000256" key="9">
    <source>
        <dbReference type="ARBA" id="ARBA00023295"/>
    </source>
</evidence>
<dbReference type="Gene3D" id="2.70.98.30">
    <property type="entry name" value="Golgi alpha-mannosidase II, domain 4"/>
    <property type="match status" value="1"/>
</dbReference>
<evidence type="ECO:0000256" key="10">
    <source>
        <dbReference type="RuleBase" id="RU361199"/>
    </source>
</evidence>
<evidence type="ECO:0000259" key="12">
    <source>
        <dbReference type="SMART" id="SM00872"/>
    </source>
</evidence>
<dbReference type="GeneID" id="106056079"/>
<dbReference type="Gene3D" id="1.20.1270.50">
    <property type="entry name" value="Glycoside hydrolase family 38, central domain"/>
    <property type="match status" value="2"/>
</dbReference>
<dbReference type="OrthoDB" id="2016903at2759"/>
<dbReference type="InterPro" id="IPR011330">
    <property type="entry name" value="Glyco_hydro/deAcase_b/a-brl"/>
</dbReference>
<evidence type="ECO:0000313" key="13">
    <source>
        <dbReference type="Proteomes" id="UP001165740"/>
    </source>
</evidence>
<evidence type="ECO:0000256" key="11">
    <source>
        <dbReference type="SAM" id="Phobius"/>
    </source>
</evidence>
<comment type="cofactor">
    <cofactor evidence="10">
        <name>Zn(2+)</name>
        <dbReference type="ChEBI" id="CHEBI:29105"/>
    </cofactor>
    <text evidence="10">Binds 1 zinc ion per subunit.</text>
</comment>
<evidence type="ECO:0000256" key="8">
    <source>
        <dbReference type="ARBA" id="ARBA00023180"/>
    </source>
</evidence>
<organism evidence="13 14">
    <name type="scientific">Biomphalaria glabrata</name>
    <name type="common">Bloodfluke planorb</name>
    <name type="synonym">Freshwater snail</name>
    <dbReference type="NCBI Taxonomy" id="6526"/>
    <lineage>
        <taxon>Eukaryota</taxon>
        <taxon>Metazoa</taxon>
        <taxon>Spiralia</taxon>
        <taxon>Lophotrochozoa</taxon>
        <taxon>Mollusca</taxon>
        <taxon>Gastropoda</taxon>
        <taxon>Heterobranchia</taxon>
        <taxon>Euthyneura</taxon>
        <taxon>Panpulmonata</taxon>
        <taxon>Hygrophila</taxon>
        <taxon>Lymnaeoidea</taxon>
        <taxon>Planorbidae</taxon>
        <taxon>Biomphalaria</taxon>
    </lineage>
</organism>
<comment type="similarity">
    <text evidence="2 10">Belongs to the glycosyl hydrolase 38 family.</text>
</comment>
<dbReference type="InterPro" id="IPR050843">
    <property type="entry name" value="Glycosyl_Hydrlase_38"/>
</dbReference>
<dbReference type="Pfam" id="PF17677">
    <property type="entry name" value="Glyco_hydro38C2"/>
    <property type="match status" value="1"/>
</dbReference>
<keyword evidence="9 10" id="KW-0326">Glycosidase</keyword>
<dbReference type="Proteomes" id="UP001165740">
    <property type="component" value="Chromosome 2"/>
</dbReference>
<dbReference type="SMART" id="SM00872">
    <property type="entry name" value="Alpha-mann_mid"/>
    <property type="match status" value="1"/>
</dbReference>
<dbReference type="PANTHER" id="PTHR11607:SF3">
    <property type="entry name" value="LYSOSOMAL ALPHA-MANNOSIDASE"/>
    <property type="match status" value="1"/>
</dbReference>
<keyword evidence="6 10" id="KW-0862">Zinc</keyword>
<dbReference type="FunFam" id="1.20.1270.50:FF:000003">
    <property type="entry name" value="Alpha-mannosidase"/>
    <property type="match status" value="1"/>
</dbReference>
<dbReference type="GO" id="GO:0006013">
    <property type="term" value="P:mannose metabolic process"/>
    <property type="evidence" value="ECO:0007669"/>
    <property type="project" value="InterPro"/>
</dbReference>
<dbReference type="PANTHER" id="PTHR11607">
    <property type="entry name" value="ALPHA-MANNOSIDASE"/>
    <property type="match status" value="1"/>
</dbReference>
<dbReference type="SUPFAM" id="SSF88713">
    <property type="entry name" value="Glycoside hydrolase/deacetylase"/>
    <property type="match status" value="1"/>
</dbReference>
<dbReference type="Pfam" id="PF01074">
    <property type="entry name" value="Glyco_hydro_38N"/>
    <property type="match status" value="1"/>
</dbReference>
<dbReference type="Pfam" id="PF07748">
    <property type="entry name" value="Glyco_hydro_38C"/>
    <property type="match status" value="1"/>
</dbReference>
<dbReference type="InterPro" id="IPR027291">
    <property type="entry name" value="Glyco_hydro_38_N_sf"/>
</dbReference>
<evidence type="ECO:0000256" key="5">
    <source>
        <dbReference type="ARBA" id="ARBA00022801"/>
    </source>
</evidence>
<dbReference type="SUPFAM" id="SSF88688">
    <property type="entry name" value="Families 57/38 glycoside transferase middle domain"/>
    <property type="match status" value="1"/>
</dbReference>
<dbReference type="Gene3D" id="2.60.40.1180">
    <property type="entry name" value="Golgi alpha-mannosidase II"/>
    <property type="match status" value="1"/>
</dbReference>
<dbReference type="FunFam" id="2.70.98.30:FF:000003">
    <property type="entry name" value="Alpha-mannosidase"/>
    <property type="match status" value="1"/>
</dbReference>
<keyword evidence="7" id="KW-1015">Disulfide bond</keyword>
<evidence type="ECO:0000256" key="2">
    <source>
        <dbReference type="ARBA" id="ARBA00009792"/>
    </source>
</evidence>
<keyword evidence="11" id="KW-1133">Transmembrane helix</keyword>
<evidence type="ECO:0000256" key="4">
    <source>
        <dbReference type="ARBA" id="ARBA00022723"/>
    </source>
</evidence>
<dbReference type="InterPro" id="IPR011682">
    <property type="entry name" value="Glyco_hydro_38_C"/>
</dbReference>
<dbReference type="GO" id="GO:0046872">
    <property type="term" value="F:metal ion binding"/>
    <property type="evidence" value="ECO:0007669"/>
    <property type="project" value="UniProtKB-KW"/>
</dbReference>
<dbReference type="InterPro" id="IPR000602">
    <property type="entry name" value="Glyco_hydro_38_N"/>
</dbReference>
<accession>A0A9W2ZR31</accession>
<keyword evidence="11" id="KW-0812">Transmembrane</keyword>
<keyword evidence="13" id="KW-1185">Reference proteome</keyword>
<sequence length="1027" mass="117750">MCLLLSRSAMRLSLKRSLTWVVALVLLQLVVYYWSLKRPRRLPPKLTLPRYTQTHPSNEGTCSFKTCPAVKEGYLNVHIVPHSHTDVGWLKTVDQYYTGEIPADIGQELGCVRCTLESTIRELEKNKDRRFVFIEMKYFSRYWNEIKDSERELIRTLIRERRLELVGGGWVMSDAGVTMYNDIIDQHTLGFDFIADTFGPCAQTRTGWHVDQFGHSREHASIFAQMGFDSLFVSRIDFEDLAERKRTKNMEFVWYTSPLNLRNRSSLFTQVTYDGYYAPNGYVFDSGSSSSLKVSELDAVHFLKIIKLRAQSYKSKHILVPMGSDFGYKNAETWFQYLDPLIKAANEIGSPGFQMNFLYSTPSCYTFYVNKEKLTYEVKKDDFLPYSVPPSAFWTGYYTTRGGFKKFIKLAGQILQACKQISIFMDLTDSFYHVNALRDAMGIMQHHDAVTGTQKKHVLKDYCQLLSNGTHECQYVLSQAYRKFWGVSDTDVPYVTSQFCPDLNISSCHVTEGRSQFLVTLYNTLSWPVSIDVRFPVQFKQMTVTNWNGDDVPYQIVPVHEHIQRIPERVSNVDSELVMLTTLPPMSISTFVVKPHEDEVATVQYEDNYGLNKHLVIENEHLSLTFDTSSGLLVRMTNKDSALTESISQDFNYYEAQQDIHRFSGAYVFIPKHPATIRVSGEKKVNLRLVKGPLVQEIHQTFSPWVSQVIRLYKGSKHAEFQWTVGPIDDSDRQGKEVISIFTTSIVNSDTFYTDSNGRELMERVKDVRDTWNYQPKDHVSGNYYPVTSRIIIRDPEKNVQFTVLPDRPQGGSSLGSGVVELMVHRKLLNDDGLGVGEALNDVGSDKEGVIYTGKHYVVLDTIDRSASLVKRLALQTHLAPTVMFTSVDPELDVWKFMKQEQFLTNQLPDNVQVLTLDRISANETSLLLLRLEHVFEEKEHPLLSLPVEVSLENLFKPFDIVSAVETSLGGNFLPSKLKRLQWKAFNDLTSESISSPDYRPNMSPPFLVTLRPMEIRTFHVQIIRND</sequence>
<evidence type="ECO:0000256" key="3">
    <source>
        <dbReference type="ARBA" id="ARBA00012752"/>
    </source>
</evidence>
<reference evidence="14" key="1">
    <citation type="submission" date="2025-08" db="UniProtKB">
        <authorList>
            <consortium name="RefSeq"/>
        </authorList>
    </citation>
    <scope>IDENTIFICATION</scope>
</reference>
<dbReference type="InterPro" id="IPR028995">
    <property type="entry name" value="Glyco_hydro_57/38_cen_sf"/>
</dbReference>
<keyword evidence="4 10" id="KW-0479">Metal-binding</keyword>
<dbReference type="OMA" id="LWMILGS"/>
<feature type="transmembrane region" description="Helical" evidence="11">
    <location>
        <begin position="17"/>
        <end position="35"/>
    </location>
</feature>
<dbReference type="InterPro" id="IPR011013">
    <property type="entry name" value="Gal_mutarotase_sf_dom"/>
</dbReference>
<dbReference type="InterPro" id="IPR037094">
    <property type="entry name" value="Glyco_hydro_38_cen_sf"/>
</dbReference>
<gene>
    <name evidence="14" type="primary">LOC106056079</name>
</gene>
<comment type="catalytic activity">
    <reaction evidence="1">
        <text>Hydrolysis of terminal, non-reducing alpha-D-mannose residues in alpha-D-mannosides.</text>
        <dbReference type="EC" id="3.2.1.24"/>
    </reaction>
</comment>
<dbReference type="RefSeq" id="XP_055877466.1">
    <property type="nucleotide sequence ID" value="XM_056021491.1"/>
</dbReference>
<dbReference type="Gene3D" id="3.20.110.10">
    <property type="entry name" value="Glycoside hydrolase 38, N terminal domain"/>
    <property type="match status" value="1"/>
</dbReference>
<dbReference type="Gene3D" id="2.60.40.1360">
    <property type="match status" value="1"/>
</dbReference>